<evidence type="ECO:0008006" key="3">
    <source>
        <dbReference type="Google" id="ProtNLM"/>
    </source>
</evidence>
<dbReference type="InterPro" id="IPR011009">
    <property type="entry name" value="Kinase-like_dom_sf"/>
</dbReference>
<dbReference type="OrthoDB" id="9810277at2"/>
<reference evidence="1 2" key="1">
    <citation type="submission" date="2019-05" db="EMBL/GenBank/DDBJ databases">
        <title>Dyadobacter AR-3-8 sp. nov., isolated from arctic soil.</title>
        <authorList>
            <person name="Chaudhary D.K."/>
        </authorList>
    </citation>
    <scope>NUCLEOTIDE SEQUENCE [LARGE SCALE GENOMIC DNA]</scope>
    <source>
        <strain evidence="1 2">AR-3-8</strain>
    </source>
</reference>
<evidence type="ECO:0000313" key="1">
    <source>
        <dbReference type="EMBL" id="TKT85084.1"/>
    </source>
</evidence>
<comment type="caution">
    <text evidence="1">The sequence shown here is derived from an EMBL/GenBank/DDBJ whole genome shotgun (WGS) entry which is preliminary data.</text>
</comment>
<dbReference type="SUPFAM" id="SSF56112">
    <property type="entry name" value="Protein kinase-like (PK-like)"/>
    <property type="match status" value="1"/>
</dbReference>
<dbReference type="Proteomes" id="UP000304900">
    <property type="component" value="Unassembled WGS sequence"/>
</dbReference>
<proteinExistence type="predicted"/>
<evidence type="ECO:0000313" key="2">
    <source>
        <dbReference type="Proteomes" id="UP000304900"/>
    </source>
</evidence>
<dbReference type="EMBL" id="SZVO01000035">
    <property type="protein sequence ID" value="TKT85084.1"/>
    <property type="molecule type" value="Genomic_DNA"/>
</dbReference>
<gene>
    <name evidence="1" type="ORF">FDK13_34505</name>
</gene>
<dbReference type="PANTHER" id="PTHR43883:SF1">
    <property type="entry name" value="GLUCONOKINASE"/>
    <property type="match status" value="1"/>
</dbReference>
<dbReference type="PANTHER" id="PTHR43883">
    <property type="entry name" value="SLR0207 PROTEIN"/>
    <property type="match status" value="1"/>
</dbReference>
<organism evidence="1 2">
    <name type="scientific">Dyadobacter frigoris</name>
    <dbReference type="NCBI Taxonomy" id="2576211"/>
    <lineage>
        <taxon>Bacteria</taxon>
        <taxon>Pseudomonadati</taxon>
        <taxon>Bacteroidota</taxon>
        <taxon>Cytophagia</taxon>
        <taxon>Cytophagales</taxon>
        <taxon>Spirosomataceae</taxon>
        <taxon>Dyadobacter</taxon>
    </lineage>
</organism>
<dbReference type="AlphaFoldDB" id="A0A4U6CUY6"/>
<name>A0A4U6CUY6_9BACT</name>
<keyword evidence="2" id="KW-1185">Reference proteome</keyword>
<dbReference type="InterPro" id="IPR052732">
    <property type="entry name" value="Cell-binding_unc_protein"/>
</dbReference>
<accession>A0A4U6CUY6</accession>
<protein>
    <recommendedName>
        <fullName evidence="3">Aminoglycoside phosphotransferase domain-containing protein</fullName>
    </recommendedName>
</protein>
<sequence length="335" mass="38415">MNDLDIHTLCRTGIFEDQPLDGTLEETHISWVILNKKRAFKVKKPVKLSFLDFSTLSKRKKYCETELRLNQRFSDIYLAVLPIRHPKDVWLIGEGTGKIVDYAVVMRRMMPSKRMDKLLKNGKVSKASTLALAKQVADFHSHAKVISSHFDPDEARGTFNDIKNISTFVKENLGEDFENIISLAIQWSDHFLSTNKSLFEQRIRQGFKRDLHGDLHSGNIFLYKKPVIFDCIEFNNDFRQIDTASEIAFLCMDLEAFGHAELSDIFKAEYLDHFPCIRTAADQELFIYYKCMRANIRAKVHAISAGQSSDGEIRDLHLAAVREYLGLVKSYVGLG</sequence>
<dbReference type="RefSeq" id="WP_137344567.1">
    <property type="nucleotide sequence ID" value="NZ_BSQH01000039.1"/>
</dbReference>